<dbReference type="PANTHER" id="PTHR12446:SF34">
    <property type="entry name" value="PROTEIN LIN-54 HOMOLOG"/>
    <property type="match status" value="1"/>
</dbReference>
<name>A0A7R9KU62_9ACAR</name>
<dbReference type="InterPro" id="IPR028307">
    <property type="entry name" value="Lin-54_fam"/>
</dbReference>
<sequence>YCECYEAKILCSSLCKCCGCKNFEESFERKTLMHLADAAEVRSAQQNVATKNKLWSSDFKPKLPIRVDGDRLPCSFITAEVIEATCQCLLAQAEHGERGDIENKIIEKLVIEEFGRCLTQIIDCAAKTRK</sequence>
<keyword evidence="4" id="KW-1185">Reference proteome</keyword>
<evidence type="ECO:0000313" key="4">
    <source>
        <dbReference type="Proteomes" id="UP000759131"/>
    </source>
</evidence>
<dbReference type="PROSITE" id="PS51634">
    <property type="entry name" value="CRC"/>
    <property type="match status" value="1"/>
</dbReference>
<dbReference type="InterPro" id="IPR005172">
    <property type="entry name" value="CRC"/>
</dbReference>
<proteinExistence type="predicted"/>
<dbReference type="Proteomes" id="UP000759131">
    <property type="component" value="Unassembled WGS sequence"/>
</dbReference>
<protein>
    <recommendedName>
        <fullName evidence="1">CRC domain-containing protein</fullName>
    </recommendedName>
</protein>
<dbReference type="EMBL" id="OC861071">
    <property type="protein sequence ID" value="CAD7629137.1"/>
    <property type="molecule type" value="Genomic_DNA"/>
</dbReference>
<reference evidence="2" key="1">
    <citation type="submission" date="2020-11" db="EMBL/GenBank/DDBJ databases">
        <authorList>
            <person name="Tran Van P."/>
        </authorList>
    </citation>
    <scope>NUCLEOTIDE SEQUENCE</scope>
</reference>
<gene>
    <name evidence="3" type="ORF">OSB1V03_LOCUS23085</name>
    <name evidence="2" type="ORF">OSB1V03_LOCUS9554</name>
</gene>
<dbReference type="EMBL" id="CAJPIZ010054410">
    <property type="protein sequence ID" value="CAG2123140.1"/>
    <property type="molecule type" value="Genomic_DNA"/>
</dbReference>
<evidence type="ECO:0000259" key="1">
    <source>
        <dbReference type="PROSITE" id="PS51634"/>
    </source>
</evidence>
<accession>A0A7R9KU62</accession>
<organism evidence="2">
    <name type="scientific">Medioppia subpectinata</name>
    <dbReference type="NCBI Taxonomy" id="1979941"/>
    <lineage>
        <taxon>Eukaryota</taxon>
        <taxon>Metazoa</taxon>
        <taxon>Ecdysozoa</taxon>
        <taxon>Arthropoda</taxon>
        <taxon>Chelicerata</taxon>
        <taxon>Arachnida</taxon>
        <taxon>Acari</taxon>
        <taxon>Acariformes</taxon>
        <taxon>Sarcoptiformes</taxon>
        <taxon>Oribatida</taxon>
        <taxon>Brachypylina</taxon>
        <taxon>Oppioidea</taxon>
        <taxon>Oppiidae</taxon>
        <taxon>Medioppia</taxon>
    </lineage>
</organism>
<dbReference type="EMBL" id="CAJPIZ010006496">
    <property type="protein sequence ID" value="CAG2109567.1"/>
    <property type="molecule type" value="Genomic_DNA"/>
</dbReference>
<feature type="non-terminal residue" evidence="2">
    <location>
        <position position="1"/>
    </location>
</feature>
<dbReference type="OrthoDB" id="6511351at2759"/>
<dbReference type="PANTHER" id="PTHR12446">
    <property type="entry name" value="TESMIN/TSO1-RELATED"/>
    <property type="match status" value="1"/>
</dbReference>
<dbReference type="EMBL" id="OC908985">
    <property type="protein sequence ID" value="CAD7650905.1"/>
    <property type="molecule type" value="Genomic_DNA"/>
</dbReference>
<dbReference type="GO" id="GO:0005634">
    <property type="term" value="C:nucleus"/>
    <property type="evidence" value="ECO:0007669"/>
    <property type="project" value="TreeGrafter"/>
</dbReference>
<evidence type="ECO:0000313" key="3">
    <source>
        <dbReference type="EMBL" id="CAD7650905.1"/>
    </source>
</evidence>
<feature type="domain" description="CRC" evidence="1">
    <location>
        <begin position="1"/>
        <end position="25"/>
    </location>
</feature>
<dbReference type="GO" id="GO:0006355">
    <property type="term" value="P:regulation of DNA-templated transcription"/>
    <property type="evidence" value="ECO:0007669"/>
    <property type="project" value="TreeGrafter"/>
</dbReference>
<evidence type="ECO:0000313" key="2">
    <source>
        <dbReference type="EMBL" id="CAD7629137.1"/>
    </source>
</evidence>
<dbReference type="AlphaFoldDB" id="A0A7R9KU62"/>